<organism evidence="2">
    <name type="scientific">bioreactor metagenome</name>
    <dbReference type="NCBI Taxonomy" id="1076179"/>
    <lineage>
        <taxon>unclassified sequences</taxon>
        <taxon>metagenomes</taxon>
        <taxon>ecological metagenomes</taxon>
    </lineage>
</organism>
<gene>
    <name evidence="2" type="ORF">SDC9_144746</name>
</gene>
<dbReference type="AlphaFoldDB" id="A0A645E816"/>
<evidence type="ECO:0000256" key="1">
    <source>
        <dbReference type="SAM" id="MobiDB-lite"/>
    </source>
</evidence>
<sequence>MEKRRQHHKPPGHIAGPRKRGDTVGHPHRDIEIGAGGEVRSVLLDRTAHDQSDHLAALRLDLLPGHISPTPQIITQKNHLSLIPSLMGIIPYSPVSVSSEIPLSEPFE</sequence>
<comment type="caution">
    <text evidence="2">The sequence shown here is derived from an EMBL/GenBank/DDBJ whole genome shotgun (WGS) entry which is preliminary data.</text>
</comment>
<feature type="compositionally biased region" description="Basic residues" evidence="1">
    <location>
        <begin position="1"/>
        <end position="11"/>
    </location>
</feature>
<proteinExistence type="predicted"/>
<name>A0A645E816_9ZZZZ</name>
<feature type="region of interest" description="Disordered" evidence="1">
    <location>
        <begin position="1"/>
        <end position="29"/>
    </location>
</feature>
<dbReference type="EMBL" id="VSSQ01043833">
    <property type="protein sequence ID" value="MPM97571.1"/>
    <property type="molecule type" value="Genomic_DNA"/>
</dbReference>
<protein>
    <submittedName>
        <fullName evidence="2">Uncharacterized protein</fullName>
    </submittedName>
</protein>
<evidence type="ECO:0000313" key="2">
    <source>
        <dbReference type="EMBL" id="MPM97571.1"/>
    </source>
</evidence>
<accession>A0A645E816</accession>
<reference evidence="2" key="1">
    <citation type="submission" date="2019-08" db="EMBL/GenBank/DDBJ databases">
        <authorList>
            <person name="Kucharzyk K."/>
            <person name="Murdoch R.W."/>
            <person name="Higgins S."/>
            <person name="Loffler F."/>
        </authorList>
    </citation>
    <scope>NUCLEOTIDE SEQUENCE</scope>
</reference>
<feature type="compositionally biased region" description="Basic and acidic residues" evidence="1">
    <location>
        <begin position="19"/>
        <end position="29"/>
    </location>
</feature>